<name>A0A9P1P104_9CYAN</name>
<feature type="compositionally biased region" description="Basic and acidic residues" evidence="1">
    <location>
        <begin position="24"/>
        <end position="37"/>
    </location>
</feature>
<feature type="region of interest" description="Disordered" evidence="1">
    <location>
        <begin position="24"/>
        <end position="43"/>
    </location>
</feature>
<organism evidence="2 3">
    <name type="scientific">Limnospira indica PCC 8005</name>
    <dbReference type="NCBI Taxonomy" id="376219"/>
    <lineage>
        <taxon>Bacteria</taxon>
        <taxon>Bacillati</taxon>
        <taxon>Cyanobacteriota</taxon>
        <taxon>Cyanophyceae</taxon>
        <taxon>Oscillatoriophycideae</taxon>
        <taxon>Oscillatoriales</taxon>
        <taxon>Sirenicapillariaceae</taxon>
        <taxon>Limnospira</taxon>
    </lineage>
</organism>
<dbReference type="AlphaFoldDB" id="A0A9P1P104"/>
<proteinExistence type="predicted"/>
<evidence type="ECO:0000313" key="3">
    <source>
        <dbReference type="Proteomes" id="UP000032946"/>
    </source>
</evidence>
<gene>
    <name evidence="2" type="ORF">ARTHRO_60067</name>
</gene>
<keyword evidence="3" id="KW-1185">Reference proteome</keyword>
<protein>
    <submittedName>
        <fullName evidence="2">Uncharacterized protein</fullName>
    </submittedName>
</protein>
<evidence type="ECO:0000313" key="2">
    <source>
        <dbReference type="EMBL" id="CDM97466.1"/>
    </source>
</evidence>
<accession>A0A9P1P104</accession>
<evidence type="ECO:0000256" key="1">
    <source>
        <dbReference type="SAM" id="MobiDB-lite"/>
    </source>
</evidence>
<dbReference type="EMBL" id="FO818640">
    <property type="protein sequence ID" value="CDM97466.1"/>
    <property type="molecule type" value="Genomic_DNA"/>
</dbReference>
<dbReference type="Proteomes" id="UP000032946">
    <property type="component" value="Chromosome"/>
</dbReference>
<sequence length="43" mass="5083">MQQIKASESVETQLSDRRRLFQNLCDEKGDPQHERNRNPRAIS</sequence>
<reference evidence="2 3" key="1">
    <citation type="submission" date="2014-02" db="EMBL/GenBank/DDBJ databases">
        <authorList>
            <person name="Genoscope - CEA"/>
        </authorList>
    </citation>
    <scope>NUCLEOTIDE SEQUENCE [LARGE SCALE GENOMIC DNA]</scope>
    <source>
        <strain evidence="2 3">PCC 8005</strain>
    </source>
</reference>